<dbReference type="InterPro" id="IPR028098">
    <property type="entry name" value="Glyco_trans_4-like_N"/>
</dbReference>
<dbReference type="EMBL" id="JBHSGR010000006">
    <property type="protein sequence ID" value="MFC4693196.1"/>
    <property type="molecule type" value="Genomic_DNA"/>
</dbReference>
<evidence type="ECO:0000256" key="1">
    <source>
        <dbReference type="ARBA" id="ARBA00022676"/>
    </source>
</evidence>
<evidence type="ECO:0000313" key="6">
    <source>
        <dbReference type="Proteomes" id="UP001596025"/>
    </source>
</evidence>
<gene>
    <name evidence="5" type="ORF">ACFO3M_07335</name>
</gene>
<keyword evidence="6" id="KW-1185">Reference proteome</keyword>
<dbReference type="Proteomes" id="UP001596025">
    <property type="component" value="Unassembled WGS sequence"/>
</dbReference>
<dbReference type="Gene3D" id="3.40.50.2000">
    <property type="entry name" value="Glycogen Phosphorylase B"/>
    <property type="match status" value="2"/>
</dbReference>
<evidence type="ECO:0000259" key="4">
    <source>
        <dbReference type="Pfam" id="PF13579"/>
    </source>
</evidence>
<sequence>MARTSIAMVGTRGVPARYGGFETAVEEVGRRLVERGHRVVVYCRTVPGAAGPPPAGHLGMELVHLPAARRRSLETLSHTALSVRHLLAHRTDAAIVFNAANAPLLPLLRAARIPVATHVDGLEWKRAKWGGAGRRYYRTAEALAVRWSDVLIADAEGIAEYYREAFAAPTTLLTYGAPLIAPGAHRLAEVGLEPGGYHLVVARFEPENHVDVIVEGYAASDAAKPLVVVGSAPYSDDYTRRVHALADERVRFLGGVWDQELLDQLYANCATYLHGHSVGGTNPSLLRAIGAGAAVTAFDVSFNREVVADAGRFFRTPADVARELAAAEADPDGVARDGARSRELAAGYDWDLVAEGYERLALDLAARRFPARRPSGRRAGTDADRPLARPAPEPPRGTVVPLPVPAPSPAWDELRAAQR</sequence>
<keyword evidence="2" id="KW-0808">Transferase</keyword>
<accession>A0ABV9LHI2</accession>
<reference evidence="6" key="1">
    <citation type="journal article" date="2019" name="Int. J. Syst. Evol. Microbiol.">
        <title>The Global Catalogue of Microorganisms (GCM) 10K type strain sequencing project: providing services to taxonomists for standard genome sequencing and annotation.</title>
        <authorList>
            <consortium name="The Broad Institute Genomics Platform"/>
            <consortium name="The Broad Institute Genome Sequencing Center for Infectious Disease"/>
            <person name="Wu L."/>
            <person name="Ma J."/>
        </authorList>
    </citation>
    <scope>NUCLEOTIDE SEQUENCE [LARGE SCALE GENOMIC DNA]</scope>
    <source>
        <strain evidence="6">CCUG 62763</strain>
    </source>
</reference>
<dbReference type="PANTHER" id="PTHR12526:SF635">
    <property type="entry name" value="GLYCOSYL TRANSFERASE GROUP 1"/>
    <property type="match status" value="1"/>
</dbReference>
<dbReference type="RefSeq" id="WP_387987919.1">
    <property type="nucleotide sequence ID" value="NZ_JBHSGR010000006.1"/>
</dbReference>
<evidence type="ECO:0000256" key="2">
    <source>
        <dbReference type="ARBA" id="ARBA00022679"/>
    </source>
</evidence>
<dbReference type="SUPFAM" id="SSF53756">
    <property type="entry name" value="UDP-Glycosyltransferase/glycogen phosphorylase"/>
    <property type="match status" value="1"/>
</dbReference>
<dbReference type="Pfam" id="PF13579">
    <property type="entry name" value="Glyco_trans_4_4"/>
    <property type="match status" value="1"/>
</dbReference>
<feature type="domain" description="Glycosyltransferase subfamily 4-like N-terminal" evidence="4">
    <location>
        <begin position="19"/>
        <end position="169"/>
    </location>
</feature>
<evidence type="ECO:0000256" key="3">
    <source>
        <dbReference type="SAM" id="MobiDB-lite"/>
    </source>
</evidence>
<dbReference type="PANTHER" id="PTHR12526">
    <property type="entry name" value="GLYCOSYLTRANSFERASE"/>
    <property type="match status" value="1"/>
</dbReference>
<proteinExistence type="predicted"/>
<comment type="caution">
    <text evidence="5">The sequence shown here is derived from an EMBL/GenBank/DDBJ whole genome shotgun (WGS) entry which is preliminary data.</text>
</comment>
<protein>
    <submittedName>
        <fullName evidence="5">DUF1972 domain-containing protein</fullName>
    </submittedName>
</protein>
<name>A0ABV9LHI2_9ACTN</name>
<dbReference type="Pfam" id="PF13692">
    <property type="entry name" value="Glyco_trans_1_4"/>
    <property type="match status" value="1"/>
</dbReference>
<evidence type="ECO:0000313" key="5">
    <source>
        <dbReference type="EMBL" id="MFC4693196.1"/>
    </source>
</evidence>
<organism evidence="5 6">
    <name type="scientific">Geodermatophilus arenarius</name>
    <dbReference type="NCBI Taxonomy" id="1137990"/>
    <lineage>
        <taxon>Bacteria</taxon>
        <taxon>Bacillati</taxon>
        <taxon>Actinomycetota</taxon>
        <taxon>Actinomycetes</taxon>
        <taxon>Geodermatophilales</taxon>
        <taxon>Geodermatophilaceae</taxon>
        <taxon>Geodermatophilus</taxon>
    </lineage>
</organism>
<keyword evidence="1" id="KW-0328">Glycosyltransferase</keyword>
<feature type="region of interest" description="Disordered" evidence="3">
    <location>
        <begin position="372"/>
        <end position="419"/>
    </location>
</feature>